<reference evidence="1" key="2">
    <citation type="journal article" date="2015" name="Fish Shellfish Immunol.">
        <title>Early steps in the European eel (Anguilla anguilla)-Vibrio vulnificus interaction in the gills: Role of the RtxA13 toxin.</title>
        <authorList>
            <person name="Callol A."/>
            <person name="Pajuelo D."/>
            <person name="Ebbesson L."/>
            <person name="Teles M."/>
            <person name="MacKenzie S."/>
            <person name="Amaro C."/>
        </authorList>
    </citation>
    <scope>NUCLEOTIDE SEQUENCE</scope>
</reference>
<reference evidence="1" key="1">
    <citation type="submission" date="2014-11" db="EMBL/GenBank/DDBJ databases">
        <authorList>
            <person name="Amaro Gonzalez C."/>
        </authorList>
    </citation>
    <scope>NUCLEOTIDE SEQUENCE</scope>
</reference>
<evidence type="ECO:0000313" key="1">
    <source>
        <dbReference type="EMBL" id="JAH64668.1"/>
    </source>
</evidence>
<dbReference type="AlphaFoldDB" id="A0A0E9UI44"/>
<name>A0A0E9UI44_ANGAN</name>
<sequence>MRISCARWCIVQQYFNDDLRSLY</sequence>
<proteinExistence type="predicted"/>
<accession>A0A0E9UI44</accession>
<protein>
    <submittedName>
        <fullName evidence="1">Uncharacterized protein</fullName>
    </submittedName>
</protein>
<organism evidence="1">
    <name type="scientific">Anguilla anguilla</name>
    <name type="common">European freshwater eel</name>
    <name type="synonym">Muraena anguilla</name>
    <dbReference type="NCBI Taxonomy" id="7936"/>
    <lineage>
        <taxon>Eukaryota</taxon>
        <taxon>Metazoa</taxon>
        <taxon>Chordata</taxon>
        <taxon>Craniata</taxon>
        <taxon>Vertebrata</taxon>
        <taxon>Euteleostomi</taxon>
        <taxon>Actinopterygii</taxon>
        <taxon>Neopterygii</taxon>
        <taxon>Teleostei</taxon>
        <taxon>Anguilliformes</taxon>
        <taxon>Anguillidae</taxon>
        <taxon>Anguilla</taxon>
    </lineage>
</organism>
<dbReference type="EMBL" id="GBXM01043909">
    <property type="protein sequence ID" value="JAH64668.1"/>
    <property type="molecule type" value="Transcribed_RNA"/>
</dbReference>